<gene>
    <name evidence="1" type="ORF">D9O29_05660</name>
</gene>
<dbReference type="InterPro" id="IPR058979">
    <property type="entry name" value="LysC-like"/>
</dbReference>
<dbReference type="Pfam" id="PF23793">
    <property type="entry name" value="LysC"/>
    <property type="match status" value="1"/>
</dbReference>
<dbReference type="EMBL" id="RCNL01000002">
    <property type="protein sequence ID" value="TXL79760.1"/>
    <property type="molecule type" value="Genomic_DNA"/>
</dbReference>
<comment type="caution">
    <text evidence="1">The sequence shown here is derived from an EMBL/GenBank/DDBJ whole genome shotgun (WGS) entry which is preliminary data.</text>
</comment>
<name>A0ABY3LIV4_9GAMM</name>
<evidence type="ECO:0000313" key="1">
    <source>
        <dbReference type="EMBL" id="TXL79760.1"/>
    </source>
</evidence>
<evidence type="ECO:0000313" key="2">
    <source>
        <dbReference type="Proteomes" id="UP000426772"/>
    </source>
</evidence>
<proteinExistence type="predicted"/>
<organism evidence="1 2">
    <name type="scientific">Pantoea vagans</name>
    <dbReference type="NCBI Taxonomy" id="470934"/>
    <lineage>
        <taxon>Bacteria</taxon>
        <taxon>Pseudomonadati</taxon>
        <taxon>Pseudomonadota</taxon>
        <taxon>Gammaproteobacteria</taxon>
        <taxon>Enterobacterales</taxon>
        <taxon>Erwiniaceae</taxon>
        <taxon>Pantoea</taxon>
    </lineage>
</organism>
<accession>A0ABY3LIV4</accession>
<dbReference type="Proteomes" id="UP000426772">
    <property type="component" value="Unassembled WGS sequence"/>
</dbReference>
<dbReference type="PROSITE" id="PS51257">
    <property type="entry name" value="PROKAR_LIPOPROTEIN"/>
    <property type="match status" value="1"/>
</dbReference>
<protein>
    <recommendedName>
        <fullName evidence="3">Peptidase</fullName>
    </recommendedName>
</protein>
<sequence>MQKANAGWWLSGRWSKVIVVLLSLFLIMLLTSCASTSTDYVQVQAVPIPATLLADCEVPLFPEPLTWGDSLELNERLLSVVEQCNRDKAAIRQIERERQK</sequence>
<evidence type="ECO:0008006" key="3">
    <source>
        <dbReference type="Google" id="ProtNLM"/>
    </source>
</evidence>
<reference evidence="1 2" key="1">
    <citation type="submission" date="2018-10" db="EMBL/GenBank/DDBJ databases">
        <title>Draft genome sequence of Pantoea vagans isolated from corpses of the sugarcane aphid Melanaphis sacchari Zehntner.</title>
        <authorList>
            <person name="Toledo E."/>
            <person name="Pena G."/>
            <person name="Lozano L."/>
        </authorList>
    </citation>
    <scope>NUCLEOTIDE SEQUENCE [LARGE SCALE GENOMIC DNA]</scope>
    <source>
        <strain evidence="1 2">ET-90</strain>
    </source>
</reference>
<keyword evidence="2" id="KW-1185">Reference proteome</keyword>